<dbReference type="RefSeq" id="WP_184477829.1">
    <property type="nucleotide sequence ID" value="NZ_JACHIV010000001.1"/>
</dbReference>
<evidence type="ECO:0000256" key="5">
    <source>
        <dbReference type="ARBA" id="ARBA00023136"/>
    </source>
</evidence>
<dbReference type="PANTHER" id="PTHR23427:SF2">
    <property type="entry name" value="SURFEIT LOCUS PROTEIN 1"/>
    <property type="match status" value="1"/>
</dbReference>
<dbReference type="EMBL" id="JACHIV010000001">
    <property type="protein sequence ID" value="MBB5068071.1"/>
    <property type="molecule type" value="Genomic_DNA"/>
</dbReference>
<name>A0A840NB18_9PSEU</name>
<evidence type="ECO:0000256" key="6">
    <source>
        <dbReference type="RuleBase" id="RU363076"/>
    </source>
</evidence>
<evidence type="ECO:0000313" key="9">
    <source>
        <dbReference type="Proteomes" id="UP000580474"/>
    </source>
</evidence>
<feature type="transmembrane region" description="Helical" evidence="6">
    <location>
        <begin position="12"/>
        <end position="34"/>
    </location>
</feature>
<feature type="compositionally biased region" description="Basic and acidic residues" evidence="7">
    <location>
        <begin position="262"/>
        <end position="277"/>
    </location>
</feature>
<dbReference type="PANTHER" id="PTHR23427">
    <property type="entry name" value="SURFEIT LOCUS PROTEIN"/>
    <property type="match status" value="1"/>
</dbReference>
<organism evidence="8 9">
    <name type="scientific">Saccharopolyspora gloriosae</name>
    <dbReference type="NCBI Taxonomy" id="455344"/>
    <lineage>
        <taxon>Bacteria</taxon>
        <taxon>Bacillati</taxon>
        <taxon>Actinomycetota</taxon>
        <taxon>Actinomycetes</taxon>
        <taxon>Pseudonocardiales</taxon>
        <taxon>Pseudonocardiaceae</taxon>
        <taxon>Saccharopolyspora</taxon>
    </lineage>
</organism>
<keyword evidence="9" id="KW-1185">Reference proteome</keyword>
<evidence type="ECO:0000256" key="1">
    <source>
        <dbReference type="ARBA" id="ARBA00004370"/>
    </source>
</evidence>
<dbReference type="PROSITE" id="PS50895">
    <property type="entry name" value="SURF1"/>
    <property type="match status" value="1"/>
</dbReference>
<comment type="similarity">
    <text evidence="2 6">Belongs to the SURF1 family.</text>
</comment>
<sequence>MRLKFLLRPGWIGLILLVVLFATMCFTLLAPWQFGRDDETQARNDAISQSFTAEPKPLGEVLPANRAPDSTTEWTKIAVTGEYLPEHETLAWLRSVQGEPAIEVLTPFRATTGETLLVDRGFVRPVGTDAPEFAAAPGGQVTITARVRMDEKDQEHRPVFERQGHRWTYSVDSQVITDGTGVPLRPGYFALVDGQPGGLAALPLPQLSSGPYFSYALQWIAFGVMAIAAIGYLIYAELRPPEQTAGAVRKPRKMSVAEAVAEDERREREEAASSGRE</sequence>
<proteinExistence type="inferred from homology"/>
<evidence type="ECO:0000313" key="8">
    <source>
        <dbReference type="EMBL" id="MBB5068071.1"/>
    </source>
</evidence>
<evidence type="ECO:0000256" key="7">
    <source>
        <dbReference type="SAM" id="MobiDB-lite"/>
    </source>
</evidence>
<accession>A0A840NB18</accession>
<dbReference type="GO" id="GO:0005886">
    <property type="term" value="C:plasma membrane"/>
    <property type="evidence" value="ECO:0007669"/>
    <property type="project" value="UniProtKB-SubCell"/>
</dbReference>
<evidence type="ECO:0000256" key="4">
    <source>
        <dbReference type="ARBA" id="ARBA00022989"/>
    </source>
</evidence>
<keyword evidence="6" id="KW-1003">Cell membrane</keyword>
<dbReference type="CDD" id="cd06662">
    <property type="entry name" value="SURF1"/>
    <property type="match status" value="1"/>
</dbReference>
<keyword evidence="4 6" id="KW-1133">Transmembrane helix</keyword>
<feature type="transmembrane region" description="Helical" evidence="6">
    <location>
        <begin position="212"/>
        <end position="235"/>
    </location>
</feature>
<evidence type="ECO:0000256" key="3">
    <source>
        <dbReference type="ARBA" id="ARBA00022692"/>
    </source>
</evidence>
<keyword evidence="3 6" id="KW-0812">Transmembrane</keyword>
<dbReference type="InterPro" id="IPR002994">
    <property type="entry name" value="Surf1/Shy1"/>
</dbReference>
<dbReference type="Pfam" id="PF02104">
    <property type="entry name" value="SURF1"/>
    <property type="match status" value="1"/>
</dbReference>
<protein>
    <recommendedName>
        <fullName evidence="6">SURF1-like protein</fullName>
    </recommendedName>
</protein>
<comment type="subcellular location">
    <subcellularLocation>
        <location evidence="6">Cell membrane</location>
        <topology evidence="6">Multi-pass membrane protein</topology>
    </subcellularLocation>
    <subcellularLocation>
        <location evidence="1">Membrane</location>
    </subcellularLocation>
</comment>
<reference evidence="8 9" key="1">
    <citation type="submission" date="2020-08" db="EMBL/GenBank/DDBJ databases">
        <title>Sequencing the genomes of 1000 actinobacteria strains.</title>
        <authorList>
            <person name="Klenk H.-P."/>
        </authorList>
    </citation>
    <scope>NUCLEOTIDE SEQUENCE [LARGE SCALE GENOMIC DNA]</scope>
    <source>
        <strain evidence="8 9">DSM 45582</strain>
    </source>
</reference>
<dbReference type="InterPro" id="IPR045214">
    <property type="entry name" value="Surf1/Surf4"/>
</dbReference>
<dbReference type="AlphaFoldDB" id="A0A840NB18"/>
<feature type="region of interest" description="Disordered" evidence="7">
    <location>
        <begin position="244"/>
        <end position="277"/>
    </location>
</feature>
<gene>
    <name evidence="8" type="ORF">BJ969_001159</name>
</gene>
<dbReference type="Proteomes" id="UP000580474">
    <property type="component" value="Unassembled WGS sequence"/>
</dbReference>
<keyword evidence="5 6" id="KW-0472">Membrane</keyword>
<comment type="caution">
    <text evidence="8">The sequence shown here is derived from an EMBL/GenBank/DDBJ whole genome shotgun (WGS) entry which is preliminary data.</text>
</comment>
<evidence type="ECO:0000256" key="2">
    <source>
        <dbReference type="ARBA" id="ARBA00007165"/>
    </source>
</evidence>